<dbReference type="InParanoid" id="F6H5B5"/>
<evidence type="ECO:0000313" key="1">
    <source>
        <dbReference type="EMBL" id="CCB47276.1"/>
    </source>
</evidence>
<protein>
    <submittedName>
        <fullName evidence="1">Uncharacterized protein</fullName>
    </submittedName>
</protein>
<dbReference type="PaxDb" id="29760-VIT_12s0028g03830.t01"/>
<gene>
    <name evidence="1" type="ordered locus">VIT_12s0028g03830</name>
</gene>
<keyword evidence="2" id="KW-1185">Reference proteome</keyword>
<dbReference type="Proteomes" id="UP000009183">
    <property type="component" value="Chromosome 12"/>
</dbReference>
<evidence type="ECO:0000313" key="2">
    <source>
        <dbReference type="Proteomes" id="UP000009183"/>
    </source>
</evidence>
<sequence length="109" mass="11517">MATALHSVVLPCSSSSDPRAALLPGVMPSPTVVSVGRSSFSLPEFSGLKIHTNSSSALASLNSRTSRVCRRGGRIVCEAQETALDGEEVGKQDKGRPHSILSKKHLYLT</sequence>
<organism evidence="1 2">
    <name type="scientific">Vitis vinifera</name>
    <name type="common">Grape</name>
    <dbReference type="NCBI Taxonomy" id="29760"/>
    <lineage>
        <taxon>Eukaryota</taxon>
        <taxon>Viridiplantae</taxon>
        <taxon>Streptophyta</taxon>
        <taxon>Embryophyta</taxon>
        <taxon>Tracheophyta</taxon>
        <taxon>Spermatophyta</taxon>
        <taxon>Magnoliopsida</taxon>
        <taxon>eudicotyledons</taxon>
        <taxon>Gunneridae</taxon>
        <taxon>Pentapetalae</taxon>
        <taxon>rosids</taxon>
        <taxon>Vitales</taxon>
        <taxon>Vitaceae</taxon>
        <taxon>Viteae</taxon>
        <taxon>Vitis</taxon>
    </lineage>
</organism>
<reference evidence="2" key="1">
    <citation type="journal article" date="2007" name="Nature">
        <title>The grapevine genome sequence suggests ancestral hexaploidization in major angiosperm phyla.</title>
        <authorList>
            <consortium name="The French-Italian Public Consortium for Grapevine Genome Characterization."/>
            <person name="Jaillon O."/>
            <person name="Aury J.-M."/>
            <person name="Noel B."/>
            <person name="Policriti A."/>
            <person name="Clepet C."/>
            <person name="Casagrande A."/>
            <person name="Choisne N."/>
            <person name="Aubourg S."/>
            <person name="Vitulo N."/>
            <person name="Jubin C."/>
            <person name="Vezzi A."/>
            <person name="Legeai F."/>
            <person name="Hugueney P."/>
            <person name="Dasilva C."/>
            <person name="Horner D."/>
            <person name="Mica E."/>
            <person name="Jublot D."/>
            <person name="Poulain J."/>
            <person name="Bruyere C."/>
            <person name="Billault A."/>
            <person name="Segurens B."/>
            <person name="Gouyvenoux M."/>
            <person name="Ugarte E."/>
            <person name="Cattonaro F."/>
            <person name="Anthouard V."/>
            <person name="Vico V."/>
            <person name="Del Fabbro C."/>
            <person name="Alaux M."/>
            <person name="Di Gaspero G."/>
            <person name="Dumas V."/>
            <person name="Felice N."/>
            <person name="Paillard S."/>
            <person name="Juman I."/>
            <person name="Moroldo M."/>
            <person name="Scalabrin S."/>
            <person name="Canaguier A."/>
            <person name="Le Clainche I."/>
            <person name="Malacrida G."/>
            <person name="Durand E."/>
            <person name="Pesole G."/>
            <person name="Laucou V."/>
            <person name="Chatelet P."/>
            <person name="Merdinoglu D."/>
            <person name="Delledonne M."/>
            <person name="Pezzotti M."/>
            <person name="Lecharny A."/>
            <person name="Scarpelli C."/>
            <person name="Artiguenave F."/>
            <person name="Pe M.E."/>
            <person name="Valle G."/>
            <person name="Morgante M."/>
            <person name="Caboche M."/>
            <person name="Adam-Blondon A.-F."/>
            <person name="Weissenbach J."/>
            <person name="Quetier F."/>
            <person name="Wincker P."/>
        </authorList>
    </citation>
    <scope>NUCLEOTIDE SEQUENCE [LARGE SCALE GENOMIC DNA]</scope>
    <source>
        <strain evidence="2">cv. Pinot noir / PN40024</strain>
    </source>
</reference>
<accession>F6H5B5</accession>
<dbReference type="OrthoDB" id="2121326at2759"/>
<dbReference type="HOGENOM" id="CLU_2188778_0_0_1"/>
<dbReference type="AlphaFoldDB" id="F6H5B5"/>
<proteinExistence type="predicted"/>
<name>F6H5B5_VITVI</name>
<dbReference type="EMBL" id="FN595235">
    <property type="protein sequence ID" value="CCB47276.1"/>
    <property type="molecule type" value="Genomic_DNA"/>
</dbReference>